<evidence type="ECO:0000256" key="5">
    <source>
        <dbReference type="ARBA" id="ARBA00023002"/>
    </source>
</evidence>
<dbReference type="OrthoDB" id="1879366at2759"/>
<reference evidence="9 10" key="1">
    <citation type="journal article" date="2020" name="J. Phycol.">
        <title>Comparative genome analysis reveals Cyanidiococcus gen. nov., a new extremophilic red algal genus sister to Cyanidioschyzon (Cyanidioschyzonaceae, Rhodophyta).</title>
        <authorList>
            <person name="Liu S.-L."/>
            <person name="Chiang Y.-R."/>
            <person name="Yoon H.S."/>
            <person name="Fu H.-Y."/>
        </authorList>
    </citation>
    <scope>NUCLEOTIDE SEQUENCE [LARGE SCALE GENOMIC DNA]</scope>
    <source>
        <strain evidence="9 10">THAL066</strain>
    </source>
</reference>
<dbReference type="InterPro" id="IPR013154">
    <property type="entry name" value="ADH-like_N"/>
</dbReference>
<dbReference type="GO" id="GO:0008270">
    <property type="term" value="F:zinc ion binding"/>
    <property type="evidence" value="ECO:0007669"/>
    <property type="project" value="InterPro"/>
</dbReference>
<evidence type="ECO:0000256" key="2">
    <source>
        <dbReference type="ARBA" id="ARBA00008072"/>
    </source>
</evidence>
<evidence type="ECO:0000256" key="4">
    <source>
        <dbReference type="ARBA" id="ARBA00022833"/>
    </source>
</evidence>
<keyword evidence="5" id="KW-0560">Oxidoreductase</keyword>
<keyword evidence="3 6" id="KW-0479">Metal-binding</keyword>
<evidence type="ECO:0000259" key="8">
    <source>
        <dbReference type="SMART" id="SM00829"/>
    </source>
</evidence>
<protein>
    <recommendedName>
        <fullName evidence="8">Enoyl reductase (ER) domain-containing protein</fullName>
    </recommendedName>
</protein>
<evidence type="ECO:0000256" key="7">
    <source>
        <dbReference type="SAM" id="MobiDB-lite"/>
    </source>
</evidence>
<accession>A0A7J7IBB4</accession>
<dbReference type="PANTHER" id="PTHR43161">
    <property type="entry name" value="SORBITOL DEHYDROGENASE"/>
    <property type="match status" value="1"/>
</dbReference>
<keyword evidence="4 6" id="KW-0862">Zinc</keyword>
<dbReference type="InterPro" id="IPR013149">
    <property type="entry name" value="ADH-like_C"/>
</dbReference>
<gene>
    <name evidence="9" type="ORF">F1559_000147</name>
</gene>
<proteinExistence type="inferred from homology"/>
<evidence type="ECO:0000313" key="10">
    <source>
        <dbReference type="Proteomes" id="UP000530660"/>
    </source>
</evidence>
<feature type="domain" description="Enoyl reductase (ER)" evidence="8">
    <location>
        <begin position="79"/>
        <end position="405"/>
    </location>
</feature>
<dbReference type="SUPFAM" id="SSF51735">
    <property type="entry name" value="NAD(P)-binding Rossmann-fold domains"/>
    <property type="match status" value="1"/>
</dbReference>
<evidence type="ECO:0000313" key="9">
    <source>
        <dbReference type="EMBL" id="KAF6000373.1"/>
    </source>
</evidence>
<dbReference type="PANTHER" id="PTHR43161:SF9">
    <property type="entry name" value="SORBITOL DEHYDROGENASE"/>
    <property type="match status" value="1"/>
</dbReference>
<dbReference type="EMBL" id="VWRR01000020">
    <property type="protein sequence ID" value="KAF6000373.1"/>
    <property type="molecule type" value="Genomic_DNA"/>
</dbReference>
<name>A0A7J7IBB4_9RHOD</name>
<feature type="region of interest" description="Disordered" evidence="7">
    <location>
        <begin position="1"/>
        <end position="33"/>
    </location>
</feature>
<dbReference type="SUPFAM" id="SSF50129">
    <property type="entry name" value="GroES-like"/>
    <property type="match status" value="1"/>
</dbReference>
<evidence type="ECO:0000256" key="1">
    <source>
        <dbReference type="ARBA" id="ARBA00001947"/>
    </source>
</evidence>
<dbReference type="Pfam" id="PF00107">
    <property type="entry name" value="ADH_zinc_N"/>
    <property type="match status" value="1"/>
</dbReference>
<keyword evidence="10" id="KW-1185">Reference proteome</keyword>
<comment type="similarity">
    <text evidence="2 6">Belongs to the zinc-containing alcohol dehydrogenase family.</text>
</comment>
<evidence type="ECO:0000256" key="6">
    <source>
        <dbReference type="RuleBase" id="RU361277"/>
    </source>
</evidence>
<sequence>MSSAATARVPEGDDGSWSPPQHRERFRDAQVGVSTESRLPLASGACHRSLLMNEMDTETDSSDLNSATIEKSNLCGVLVQPRELRVLLRSVPAPAPGQVRVHVRNVGICGSDVHYWWHGSCGPFHLHDPMVIGHESAGVVEALGAGVTTLQVGDRVALEPGIPCLHCDRCRQGRYNLCQQIRFFATPPVDGALARYVCHPATWCYRLPESVSLEEGALCEPLSVAVHANRRAGTAIGSLVLVLGAGPIGLLSCMVAKAFGASYVVVTDIDDTRLAFARAHASADAVVNTRDLDEGDAALVVRQAFGREEPDIALDFRSGGRICLVGMGAAEMRVPLVEASSREVDIVGVFRYCNTYPTCLALLASGRVNVKPLITHRFLGLEESSLQAAFETARTAANGAVKVMLTIPD</sequence>
<dbReference type="InterPro" id="IPR036291">
    <property type="entry name" value="NAD(P)-bd_dom_sf"/>
</dbReference>
<organism evidence="9 10">
    <name type="scientific">Cyanidiococcus yangmingshanensis</name>
    <dbReference type="NCBI Taxonomy" id="2690220"/>
    <lineage>
        <taxon>Eukaryota</taxon>
        <taxon>Rhodophyta</taxon>
        <taxon>Bangiophyceae</taxon>
        <taxon>Cyanidiales</taxon>
        <taxon>Cyanidiaceae</taxon>
        <taxon>Cyanidiococcus</taxon>
    </lineage>
</organism>
<comment type="caution">
    <text evidence="9">The sequence shown here is derived from an EMBL/GenBank/DDBJ whole genome shotgun (WGS) entry which is preliminary data.</text>
</comment>
<dbReference type="PROSITE" id="PS00059">
    <property type="entry name" value="ADH_ZINC"/>
    <property type="match status" value="1"/>
</dbReference>
<dbReference type="Gene3D" id="3.90.180.10">
    <property type="entry name" value="Medium-chain alcohol dehydrogenases, catalytic domain"/>
    <property type="match status" value="1"/>
</dbReference>
<comment type="cofactor">
    <cofactor evidence="1 6">
        <name>Zn(2+)</name>
        <dbReference type="ChEBI" id="CHEBI:29105"/>
    </cofactor>
</comment>
<dbReference type="InterPro" id="IPR045306">
    <property type="entry name" value="SDH-like"/>
</dbReference>
<dbReference type="AlphaFoldDB" id="A0A7J7IBB4"/>
<dbReference type="InterPro" id="IPR011032">
    <property type="entry name" value="GroES-like_sf"/>
</dbReference>
<dbReference type="InterPro" id="IPR002328">
    <property type="entry name" value="ADH_Zn_CS"/>
</dbReference>
<dbReference type="Gene3D" id="3.40.50.720">
    <property type="entry name" value="NAD(P)-binding Rossmann-like Domain"/>
    <property type="match status" value="1"/>
</dbReference>
<dbReference type="CDD" id="cd05285">
    <property type="entry name" value="sorbitol_DH"/>
    <property type="match status" value="1"/>
</dbReference>
<dbReference type="Proteomes" id="UP000530660">
    <property type="component" value="Unassembled WGS sequence"/>
</dbReference>
<dbReference type="Pfam" id="PF08240">
    <property type="entry name" value="ADH_N"/>
    <property type="match status" value="1"/>
</dbReference>
<dbReference type="SMART" id="SM00829">
    <property type="entry name" value="PKS_ER"/>
    <property type="match status" value="1"/>
</dbReference>
<evidence type="ECO:0000256" key="3">
    <source>
        <dbReference type="ARBA" id="ARBA00022723"/>
    </source>
</evidence>
<dbReference type="InterPro" id="IPR020843">
    <property type="entry name" value="ER"/>
</dbReference>
<dbReference type="GO" id="GO:0016616">
    <property type="term" value="F:oxidoreductase activity, acting on the CH-OH group of donors, NAD or NADP as acceptor"/>
    <property type="evidence" value="ECO:0007669"/>
    <property type="project" value="InterPro"/>
</dbReference>